<evidence type="ECO:0000313" key="6">
    <source>
        <dbReference type="EMBL" id="USR89531.1"/>
    </source>
</evidence>
<accession>A0ABY5AME9</accession>
<dbReference type="SUPFAM" id="SSF109854">
    <property type="entry name" value="DinB/YfiT-like putative metalloenzymes"/>
    <property type="match status" value="1"/>
</dbReference>
<dbReference type="PANTHER" id="PTHR23150">
    <property type="entry name" value="SULFATASE MODIFYING FACTOR 1, 2"/>
    <property type="match status" value="1"/>
</dbReference>
<dbReference type="InterPro" id="IPR005532">
    <property type="entry name" value="SUMF_dom"/>
</dbReference>
<sequence>MSRLSQPSLTLALQQALIACRQATLDQVQPLGDDLYYRQAHPDFSPIGWHLGHIGFTEELWLLRHCAGYPPQQPQYHRLYAADGLPKQQREQLPNLRDTCIYLQDIRQQVLDYLPQAPLEDQARLWWFILQHESQHGETMAIVEALHRLSPLYRPHPAASKPLNPKTIKIPAGAFLQGNSDENTLDNEQPAFLNALDQYHIDRYPVTCGQYRHFIEVGGYDNPKYWSAAGWQFIQDHEIRQPLYWPQEDSSQFDPYPVCGVSWYEANAYANFVGKRLPTEAEWEKAASWNPQQHRHQPYPWGIEFPQGSHCNHHRLMGGITPVHAYPDHCSPWGLEDMLGNVWEWTSTSFYGYQGFEFFPYPGYSQTYFDGQHYVLRGGSWTTRPWALRNSFRNWYSPQVRELFAGFRLCGR</sequence>
<dbReference type="Pfam" id="PF03781">
    <property type="entry name" value="FGE-sulfatase"/>
    <property type="match status" value="1"/>
</dbReference>
<dbReference type="RefSeq" id="WP_252660217.1">
    <property type="nucleotide sequence ID" value="NZ_CP098611.1"/>
</dbReference>
<dbReference type="InterPro" id="IPR016187">
    <property type="entry name" value="CTDL_fold"/>
</dbReference>
<dbReference type="PROSITE" id="PS51257">
    <property type="entry name" value="PROKAR_LIPOPROTEIN"/>
    <property type="match status" value="1"/>
</dbReference>
<dbReference type="Gene3D" id="3.90.1580.10">
    <property type="entry name" value="paralog of FGE (formylglycine-generating enzyme)"/>
    <property type="match status" value="1"/>
</dbReference>
<protein>
    <submittedName>
        <fullName evidence="6">SUMF1/EgtB/PvdO family nonheme iron enzyme</fullName>
    </submittedName>
</protein>
<dbReference type="EMBL" id="CP098611">
    <property type="protein sequence ID" value="USR89531.1"/>
    <property type="molecule type" value="Genomic_DNA"/>
</dbReference>
<keyword evidence="1" id="KW-0560">Oxidoreductase</keyword>
<dbReference type="PANTHER" id="PTHR23150:SF36">
    <property type="entry name" value="HERCYNINE OXYGENASE"/>
    <property type="match status" value="1"/>
</dbReference>
<dbReference type="SUPFAM" id="SSF56436">
    <property type="entry name" value="C-type lectin-like"/>
    <property type="match status" value="1"/>
</dbReference>
<evidence type="ECO:0000259" key="4">
    <source>
        <dbReference type="Pfam" id="PF03781"/>
    </source>
</evidence>
<dbReference type="InterPro" id="IPR024775">
    <property type="entry name" value="DinB-like"/>
</dbReference>
<organism evidence="6 7">
    <name type="scientific">Phormidium yuhuli AB48</name>
    <dbReference type="NCBI Taxonomy" id="2940671"/>
    <lineage>
        <taxon>Bacteria</taxon>
        <taxon>Bacillati</taxon>
        <taxon>Cyanobacteriota</taxon>
        <taxon>Cyanophyceae</taxon>
        <taxon>Oscillatoriophycideae</taxon>
        <taxon>Oscillatoriales</taxon>
        <taxon>Oscillatoriaceae</taxon>
        <taxon>Phormidium</taxon>
        <taxon>Phormidium yuhuli</taxon>
    </lineage>
</organism>
<evidence type="ECO:0000313" key="7">
    <source>
        <dbReference type="Proteomes" id="UP001056708"/>
    </source>
</evidence>
<dbReference type="InterPro" id="IPR042095">
    <property type="entry name" value="SUMF_sf"/>
</dbReference>
<name>A0ABY5AME9_9CYAN</name>
<keyword evidence="7" id="KW-1185">Reference proteome</keyword>
<keyword evidence="2" id="KW-0408">Iron</keyword>
<evidence type="ECO:0000259" key="5">
    <source>
        <dbReference type="Pfam" id="PF12867"/>
    </source>
</evidence>
<dbReference type="Pfam" id="PF12867">
    <property type="entry name" value="DinB_2"/>
    <property type="match status" value="1"/>
</dbReference>
<dbReference type="InterPro" id="IPR034660">
    <property type="entry name" value="DinB/YfiT-like"/>
</dbReference>
<evidence type="ECO:0000256" key="1">
    <source>
        <dbReference type="ARBA" id="ARBA00023002"/>
    </source>
</evidence>
<proteinExistence type="predicted"/>
<gene>
    <name evidence="6" type="ORF">NEA10_11585</name>
</gene>
<dbReference type="InterPro" id="IPR051043">
    <property type="entry name" value="Sulfatase_Mod_Factor_Kinase"/>
</dbReference>
<comment type="pathway">
    <text evidence="3">Amino-acid biosynthesis; ergothioneine biosynthesis.</text>
</comment>
<reference evidence="6" key="1">
    <citation type="submission" date="2022-06" db="EMBL/GenBank/DDBJ databases">
        <title>Genome sequence of Phormidium yuhuli AB48 isolated from an industrial photobioreactor environment.</title>
        <authorList>
            <person name="Qiu Y."/>
            <person name="Noonan A.J.C."/>
            <person name="Dofher K."/>
            <person name="Koch M."/>
            <person name="Kieft B."/>
            <person name="Lin X."/>
            <person name="Ziels R.M."/>
            <person name="Hallam S.J."/>
        </authorList>
    </citation>
    <scope>NUCLEOTIDE SEQUENCE</scope>
    <source>
        <strain evidence="6">AB48</strain>
    </source>
</reference>
<feature type="domain" description="DinB-like" evidence="5">
    <location>
        <begin position="17"/>
        <end position="140"/>
    </location>
</feature>
<evidence type="ECO:0000256" key="2">
    <source>
        <dbReference type="ARBA" id="ARBA00023004"/>
    </source>
</evidence>
<dbReference type="Proteomes" id="UP001056708">
    <property type="component" value="Chromosome"/>
</dbReference>
<evidence type="ECO:0000256" key="3">
    <source>
        <dbReference type="ARBA" id="ARBA00037882"/>
    </source>
</evidence>
<feature type="domain" description="Sulfatase-modifying factor enzyme-like" evidence="4">
    <location>
        <begin position="164"/>
        <end position="409"/>
    </location>
</feature>
<dbReference type="Gene3D" id="1.20.120.450">
    <property type="entry name" value="dinb family like domain"/>
    <property type="match status" value="1"/>
</dbReference>